<evidence type="ECO:0000256" key="3">
    <source>
        <dbReference type="ARBA" id="ARBA00022448"/>
    </source>
</evidence>
<feature type="domain" description="ABC transporter" evidence="10">
    <location>
        <begin position="9"/>
        <end position="260"/>
    </location>
</feature>
<dbReference type="PANTHER" id="PTHR43297:SF14">
    <property type="entry name" value="ATPASE AAA-TYPE CORE DOMAIN-CONTAINING PROTEIN"/>
    <property type="match status" value="1"/>
</dbReference>
<reference evidence="11 12" key="1">
    <citation type="submission" date="2021-06" db="EMBL/GenBank/DDBJ databases">
        <authorList>
            <person name="Sun Q."/>
            <person name="Li D."/>
        </authorList>
    </citation>
    <scope>NUCLEOTIDE SEQUENCE [LARGE SCALE GENOMIC DNA]</scope>
    <source>
        <strain evidence="11 12">MSJ-2</strain>
    </source>
</reference>
<dbReference type="InterPro" id="IPR003593">
    <property type="entry name" value="AAA+_ATPase"/>
</dbReference>
<dbReference type="InterPro" id="IPR017871">
    <property type="entry name" value="ABC_transporter-like_CS"/>
</dbReference>
<comment type="caution">
    <text evidence="11">The sequence shown here is derived from an EMBL/GenBank/DDBJ whole genome shotgun (WGS) entry which is preliminary data.</text>
</comment>
<evidence type="ECO:0000256" key="9">
    <source>
        <dbReference type="ARBA" id="ARBA00023136"/>
    </source>
</evidence>
<keyword evidence="3" id="KW-0813">Transport</keyword>
<evidence type="ECO:0000256" key="7">
    <source>
        <dbReference type="ARBA" id="ARBA00022840"/>
    </source>
</evidence>
<evidence type="ECO:0000256" key="5">
    <source>
        <dbReference type="ARBA" id="ARBA00022519"/>
    </source>
</evidence>
<dbReference type="InterPro" id="IPR003439">
    <property type="entry name" value="ABC_transporter-like_ATP-bd"/>
</dbReference>
<evidence type="ECO:0000259" key="10">
    <source>
        <dbReference type="PROSITE" id="PS50893"/>
    </source>
</evidence>
<gene>
    <name evidence="11" type="ORF">KQI82_13325</name>
</gene>
<keyword evidence="7 11" id="KW-0067">ATP-binding</keyword>
<evidence type="ECO:0000313" key="11">
    <source>
        <dbReference type="EMBL" id="MBU5627887.1"/>
    </source>
</evidence>
<evidence type="ECO:0000313" key="12">
    <source>
        <dbReference type="Proteomes" id="UP000787672"/>
    </source>
</evidence>
<keyword evidence="12" id="KW-1185">Reference proteome</keyword>
<dbReference type="NCBIfam" id="TIGR01727">
    <property type="entry name" value="oligo_HPY"/>
    <property type="match status" value="1"/>
</dbReference>
<dbReference type="InterPro" id="IPR013563">
    <property type="entry name" value="Oligopep_ABC_C"/>
</dbReference>
<organism evidence="11 12">
    <name type="scientific">Dysosmobacter acutus</name>
    <dbReference type="NCBI Taxonomy" id="2841504"/>
    <lineage>
        <taxon>Bacteria</taxon>
        <taxon>Bacillati</taxon>
        <taxon>Bacillota</taxon>
        <taxon>Clostridia</taxon>
        <taxon>Eubacteriales</taxon>
        <taxon>Oscillospiraceae</taxon>
        <taxon>Dysosmobacter</taxon>
    </lineage>
</organism>
<dbReference type="PROSITE" id="PS00211">
    <property type="entry name" value="ABC_TRANSPORTER_1"/>
    <property type="match status" value="1"/>
</dbReference>
<dbReference type="RefSeq" id="WP_216633207.1">
    <property type="nucleotide sequence ID" value="NZ_JAHLQN010000001.1"/>
</dbReference>
<evidence type="ECO:0000256" key="2">
    <source>
        <dbReference type="ARBA" id="ARBA00005417"/>
    </source>
</evidence>
<evidence type="ECO:0000256" key="1">
    <source>
        <dbReference type="ARBA" id="ARBA00004202"/>
    </source>
</evidence>
<evidence type="ECO:0000256" key="8">
    <source>
        <dbReference type="ARBA" id="ARBA00022967"/>
    </source>
</evidence>
<evidence type="ECO:0000256" key="6">
    <source>
        <dbReference type="ARBA" id="ARBA00022741"/>
    </source>
</evidence>
<dbReference type="EMBL" id="JAHLQN010000001">
    <property type="protein sequence ID" value="MBU5627887.1"/>
    <property type="molecule type" value="Genomic_DNA"/>
</dbReference>
<keyword evidence="5" id="KW-0997">Cell inner membrane</keyword>
<comment type="subcellular location">
    <subcellularLocation>
        <location evidence="1">Cell membrane</location>
        <topology evidence="1">Peripheral membrane protein</topology>
    </subcellularLocation>
</comment>
<keyword evidence="8" id="KW-1278">Translocase</keyword>
<evidence type="ECO:0000256" key="4">
    <source>
        <dbReference type="ARBA" id="ARBA00022475"/>
    </source>
</evidence>
<accession>A0ABS6FC85</accession>
<dbReference type="Pfam" id="PF08352">
    <property type="entry name" value="oligo_HPY"/>
    <property type="match status" value="1"/>
</dbReference>
<dbReference type="PANTHER" id="PTHR43297">
    <property type="entry name" value="OLIGOPEPTIDE TRANSPORT ATP-BINDING PROTEIN APPD"/>
    <property type="match status" value="1"/>
</dbReference>
<dbReference type="GO" id="GO:0005524">
    <property type="term" value="F:ATP binding"/>
    <property type="evidence" value="ECO:0007669"/>
    <property type="project" value="UniProtKB-KW"/>
</dbReference>
<keyword evidence="9" id="KW-0472">Membrane</keyword>
<dbReference type="Pfam" id="PF00005">
    <property type="entry name" value="ABC_tran"/>
    <property type="match status" value="1"/>
</dbReference>
<proteinExistence type="inferred from homology"/>
<name>A0ABS6FC85_9FIRM</name>
<protein>
    <submittedName>
        <fullName evidence="11">ABC transporter ATP-binding protein</fullName>
    </submittedName>
</protein>
<comment type="similarity">
    <text evidence="2">Belongs to the ABC transporter superfamily.</text>
</comment>
<dbReference type="SMART" id="SM00382">
    <property type="entry name" value="AAA"/>
    <property type="match status" value="1"/>
</dbReference>
<sequence>MEKNGSFEIKDLKISYKVFNGELQVVDGMNLRLNSGERMGLVGEAGCGKTTTLKSVLGILPSNAVISSGEVLFNGEDVLKFDNKKMQEFRKKNCAMIFQDPSSALNPIFKVKDLMMNGMRNSLAKSKDWKKVAYEKAVSSLRDVMLPDPERIMENYPFQLSGGMRQRVCIAMAIATDRHLLLADEPTTSLDVTIQEQILKLIYKLSIEKKLSVILVTHSMGVIREMTDRVSVMYAGTVMEVGDTKDVLESPQHPYTKALIACIPKLTGSGVAEGIPGRVPDYLNPPKGCRYVDRCPYATAICREEKPKLTDCGKNHQIACHNCGR</sequence>
<keyword evidence="4" id="KW-1003">Cell membrane</keyword>
<dbReference type="InterPro" id="IPR050388">
    <property type="entry name" value="ABC_Ni/Peptide_Import"/>
</dbReference>
<dbReference type="CDD" id="cd03257">
    <property type="entry name" value="ABC_NikE_OppD_transporters"/>
    <property type="match status" value="1"/>
</dbReference>
<keyword evidence="6" id="KW-0547">Nucleotide-binding</keyword>
<dbReference type="PROSITE" id="PS50893">
    <property type="entry name" value="ABC_TRANSPORTER_2"/>
    <property type="match status" value="1"/>
</dbReference>
<dbReference type="Proteomes" id="UP000787672">
    <property type="component" value="Unassembled WGS sequence"/>
</dbReference>